<dbReference type="Gramene" id="PNW75224">
    <property type="protein sequence ID" value="PNW75224"/>
    <property type="gene ID" value="CHLRE_12g517976v5"/>
</dbReference>
<accession>A0A2K3D3V8</accession>
<dbReference type="EMBL" id="CM008973">
    <property type="protein sequence ID" value="PNW75224.1"/>
    <property type="molecule type" value="Genomic_DNA"/>
</dbReference>
<evidence type="ECO:0000313" key="2">
    <source>
        <dbReference type="Proteomes" id="UP000006906"/>
    </source>
</evidence>
<dbReference type="KEGG" id="cre:CHLRE_12g517976v5"/>
<sequence>MLQRSELVALTLADVGQLRPEGLVVLAVRSSKADQQAVGTDVHFADLTTSGIPIGRIVGAGAGEADALFALVLQPRAGLSRCWLTHRLRALQLAMW</sequence>
<evidence type="ECO:0000313" key="1">
    <source>
        <dbReference type="EMBL" id="PNW75224.1"/>
    </source>
</evidence>
<protein>
    <submittedName>
        <fullName evidence="1">Uncharacterized protein</fullName>
    </submittedName>
</protein>
<dbReference type="Proteomes" id="UP000006906">
    <property type="component" value="Chromosome 12"/>
</dbReference>
<name>A0A2K3D3V8_CHLRE</name>
<dbReference type="GeneID" id="66055573"/>
<dbReference type="InParanoid" id="A0A2K3D3V8"/>
<gene>
    <name evidence="1" type="ORF">CHLRE_12g517976v5</name>
</gene>
<dbReference type="AlphaFoldDB" id="A0A2K3D3V8"/>
<reference evidence="1 2" key="1">
    <citation type="journal article" date="2007" name="Science">
        <title>The Chlamydomonas genome reveals the evolution of key animal and plant functions.</title>
        <authorList>
            <person name="Merchant S.S."/>
            <person name="Prochnik S.E."/>
            <person name="Vallon O."/>
            <person name="Harris E.H."/>
            <person name="Karpowicz S.J."/>
            <person name="Witman G.B."/>
            <person name="Terry A."/>
            <person name="Salamov A."/>
            <person name="Fritz-Laylin L.K."/>
            <person name="Marechal-Drouard L."/>
            <person name="Marshall W.F."/>
            <person name="Qu L.H."/>
            <person name="Nelson D.R."/>
            <person name="Sanderfoot A.A."/>
            <person name="Spalding M.H."/>
            <person name="Kapitonov V.V."/>
            <person name="Ren Q."/>
            <person name="Ferris P."/>
            <person name="Lindquist E."/>
            <person name="Shapiro H."/>
            <person name="Lucas S.M."/>
            <person name="Grimwood J."/>
            <person name="Schmutz J."/>
            <person name="Cardol P."/>
            <person name="Cerutti H."/>
            <person name="Chanfreau G."/>
            <person name="Chen C.L."/>
            <person name="Cognat V."/>
            <person name="Croft M.T."/>
            <person name="Dent R."/>
            <person name="Dutcher S."/>
            <person name="Fernandez E."/>
            <person name="Fukuzawa H."/>
            <person name="Gonzalez-Ballester D."/>
            <person name="Gonzalez-Halphen D."/>
            <person name="Hallmann A."/>
            <person name="Hanikenne M."/>
            <person name="Hippler M."/>
            <person name="Inwood W."/>
            <person name="Jabbari K."/>
            <person name="Kalanon M."/>
            <person name="Kuras R."/>
            <person name="Lefebvre P.A."/>
            <person name="Lemaire S.D."/>
            <person name="Lobanov A.V."/>
            <person name="Lohr M."/>
            <person name="Manuell A."/>
            <person name="Meier I."/>
            <person name="Mets L."/>
            <person name="Mittag M."/>
            <person name="Mittelmeier T."/>
            <person name="Moroney J.V."/>
            <person name="Moseley J."/>
            <person name="Napoli C."/>
            <person name="Nedelcu A.M."/>
            <person name="Niyogi K."/>
            <person name="Novoselov S.V."/>
            <person name="Paulsen I.T."/>
            <person name="Pazour G."/>
            <person name="Purton S."/>
            <person name="Ral J.P."/>
            <person name="Riano-Pachon D.M."/>
            <person name="Riekhof W."/>
            <person name="Rymarquis L."/>
            <person name="Schroda M."/>
            <person name="Stern D."/>
            <person name="Umen J."/>
            <person name="Willows R."/>
            <person name="Wilson N."/>
            <person name="Zimmer S.L."/>
            <person name="Allmer J."/>
            <person name="Balk J."/>
            <person name="Bisova K."/>
            <person name="Chen C.J."/>
            <person name="Elias M."/>
            <person name="Gendler K."/>
            <person name="Hauser C."/>
            <person name="Lamb M.R."/>
            <person name="Ledford H."/>
            <person name="Long J.C."/>
            <person name="Minagawa J."/>
            <person name="Page M.D."/>
            <person name="Pan J."/>
            <person name="Pootakham W."/>
            <person name="Roje S."/>
            <person name="Rose A."/>
            <person name="Stahlberg E."/>
            <person name="Terauchi A.M."/>
            <person name="Yang P."/>
            <person name="Ball S."/>
            <person name="Bowler C."/>
            <person name="Dieckmann C.L."/>
            <person name="Gladyshev V.N."/>
            <person name="Green P."/>
            <person name="Jorgensen R."/>
            <person name="Mayfield S."/>
            <person name="Mueller-Roeber B."/>
            <person name="Rajamani S."/>
            <person name="Sayre R.T."/>
            <person name="Brokstein P."/>
            <person name="Dubchak I."/>
            <person name="Goodstein D."/>
            <person name="Hornick L."/>
            <person name="Huang Y.W."/>
            <person name="Jhaveri J."/>
            <person name="Luo Y."/>
            <person name="Martinez D."/>
            <person name="Ngau W.C."/>
            <person name="Otillar B."/>
            <person name="Poliakov A."/>
            <person name="Porter A."/>
            <person name="Szajkowski L."/>
            <person name="Werner G."/>
            <person name="Zhou K."/>
            <person name="Grigoriev I.V."/>
            <person name="Rokhsar D.S."/>
            <person name="Grossman A.R."/>
        </authorList>
    </citation>
    <scope>NUCLEOTIDE SEQUENCE [LARGE SCALE GENOMIC DNA]</scope>
    <source>
        <strain evidence="2">CC-503</strain>
    </source>
</reference>
<keyword evidence="2" id="KW-1185">Reference proteome</keyword>
<organism evidence="1 2">
    <name type="scientific">Chlamydomonas reinhardtii</name>
    <name type="common">Chlamydomonas smithii</name>
    <dbReference type="NCBI Taxonomy" id="3055"/>
    <lineage>
        <taxon>Eukaryota</taxon>
        <taxon>Viridiplantae</taxon>
        <taxon>Chlorophyta</taxon>
        <taxon>core chlorophytes</taxon>
        <taxon>Chlorophyceae</taxon>
        <taxon>CS clade</taxon>
        <taxon>Chlamydomonadales</taxon>
        <taxon>Chlamydomonadaceae</taxon>
        <taxon>Chlamydomonas</taxon>
    </lineage>
</organism>
<dbReference type="RefSeq" id="XP_042918430.1">
    <property type="nucleotide sequence ID" value="XM_043068335.1"/>
</dbReference>
<proteinExistence type="predicted"/>